<dbReference type="Gene3D" id="3.40.1030.10">
    <property type="entry name" value="Nucleoside phosphorylase/phosphoribosyltransferase catalytic domain"/>
    <property type="match status" value="1"/>
</dbReference>
<comment type="caution">
    <text evidence="6">The sequence shown here is derived from an EMBL/GenBank/DDBJ whole genome shotgun (WGS) entry which is preliminary data.</text>
</comment>
<protein>
    <recommendedName>
        <fullName evidence="4">Putative thymidine phosphorylase</fullName>
        <ecNumber evidence="4">2.4.2.4</ecNumber>
    </recommendedName>
    <alternativeName>
        <fullName evidence="4">TdRPase</fullName>
    </alternativeName>
</protein>
<comment type="catalytic activity">
    <reaction evidence="3 4">
        <text>thymidine + phosphate = 2-deoxy-alpha-D-ribose 1-phosphate + thymine</text>
        <dbReference type="Rhea" id="RHEA:16037"/>
        <dbReference type="ChEBI" id="CHEBI:17748"/>
        <dbReference type="ChEBI" id="CHEBI:17821"/>
        <dbReference type="ChEBI" id="CHEBI:43474"/>
        <dbReference type="ChEBI" id="CHEBI:57259"/>
        <dbReference type="EC" id="2.4.2.4"/>
    </reaction>
</comment>
<dbReference type="NCBIfam" id="TIGR02645">
    <property type="entry name" value="ARCH_P_rylase"/>
    <property type="match status" value="1"/>
</dbReference>
<dbReference type="Pfam" id="PF02885">
    <property type="entry name" value="Glycos_trans_3N"/>
    <property type="match status" value="1"/>
</dbReference>
<dbReference type="PANTHER" id="PTHR10515">
    <property type="entry name" value="THYMIDINE PHOSPHORYLASE"/>
    <property type="match status" value="1"/>
</dbReference>
<organism evidence="6 7">
    <name type="scientific">Massilia atriviolacea</name>
    <dbReference type="NCBI Taxonomy" id="2495579"/>
    <lineage>
        <taxon>Bacteria</taxon>
        <taxon>Pseudomonadati</taxon>
        <taxon>Pseudomonadota</taxon>
        <taxon>Betaproteobacteria</taxon>
        <taxon>Burkholderiales</taxon>
        <taxon>Oxalobacteraceae</taxon>
        <taxon>Telluria group</taxon>
        <taxon>Massilia</taxon>
    </lineage>
</organism>
<dbReference type="SUPFAM" id="SSF52418">
    <property type="entry name" value="Nucleoside phosphorylase/phosphoribosyltransferase catalytic domain"/>
    <property type="match status" value="1"/>
</dbReference>
<dbReference type="Gene3D" id="1.20.970.50">
    <property type="match status" value="1"/>
</dbReference>
<proteinExistence type="inferred from homology"/>
<comment type="similarity">
    <text evidence="4">Belongs to the thymidine/pyrimidine-nucleoside phosphorylase family. Type 2 subfamily.</text>
</comment>
<dbReference type="SMART" id="SM00941">
    <property type="entry name" value="PYNP_C"/>
    <property type="match status" value="1"/>
</dbReference>
<keyword evidence="7" id="KW-1185">Reference proteome</keyword>
<evidence type="ECO:0000313" key="6">
    <source>
        <dbReference type="EMBL" id="RSZ56369.1"/>
    </source>
</evidence>
<dbReference type="InterPro" id="IPR035902">
    <property type="entry name" value="Nuc_phospho_transferase"/>
</dbReference>
<gene>
    <name evidence="6" type="ORF">EJB06_24940</name>
</gene>
<keyword evidence="1 4" id="KW-0328">Glycosyltransferase</keyword>
<dbReference type="GO" id="GO:0009032">
    <property type="term" value="F:thymidine phosphorylase activity"/>
    <property type="evidence" value="ECO:0007669"/>
    <property type="project" value="UniProtKB-UniRule"/>
</dbReference>
<dbReference type="HAMAP" id="MF_00703">
    <property type="entry name" value="Thymid_phosp_2"/>
    <property type="match status" value="1"/>
</dbReference>
<evidence type="ECO:0000256" key="4">
    <source>
        <dbReference type="HAMAP-Rule" id="MF_00703"/>
    </source>
</evidence>
<feature type="domain" description="Pyrimidine nucleoside phosphorylase C-terminal" evidence="5">
    <location>
        <begin position="442"/>
        <end position="509"/>
    </location>
</feature>
<dbReference type="Gene3D" id="3.90.1170.30">
    <property type="entry name" value="Pyrimidine nucleoside phosphorylase-like, C-terminal domain"/>
    <property type="match status" value="1"/>
</dbReference>
<dbReference type="EMBL" id="RXLQ01000016">
    <property type="protein sequence ID" value="RSZ56369.1"/>
    <property type="molecule type" value="Genomic_DNA"/>
</dbReference>
<dbReference type="SUPFAM" id="SSF47648">
    <property type="entry name" value="Nucleoside phosphorylase/phosphoribosyltransferase N-terminal domain"/>
    <property type="match status" value="1"/>
</dbReference>
<dbReference type="InterPro" id="IPR028579">
    <property type="entry name" value="Thym_Pase_Put"/>
</dbReference>
<dbReference type="InterPro" id="IPR013466">
    <property type="entry name" value="Thymidine/AMP_Pase"/>
</dbReference>
<dbReference type="InterPro" id="IPR000312">
    <property type="entry name" value="Glycosyl_Trfase_fam3"/>
</dbReference>
<dbReference type="InterPro" id="IPR013102">
    <property type="entry name" value="PYNP_C"/>
</dbReference>
<accession>A0A430HFS5</accession>
<dbReference type="InterPro" id="IPR036320">
    <property type="entry name" value="Glycosyl_Trfase_fam3_N_dom_sf"/>
</dbReference>
<dbReference type="Proteomes" id="UP000278085">
    <property type="component" value="Unassembled WGS sequence"/>
</dbReference>
<evidence type="ECO:0000256" key="3">
    <source>
        <dbReference type="ARBA" id="ARBA00048550"/>
    </source>
</evidence>
<dbReference type="Pfam" id="PF00591">
    <property type="entry name" value="Glycos_transf_3"/>
    <property type="match status" value="1"/>
</dbReference>
<dbReference type="InterPro" id="IPR000053">
    <property type="entry name" value="Thymidine/pyrmidine_PPase"/>
</dbReference>
<sequence length="525" mass="52961">MRGAGLPRRSDPGVRPPAVLHARRLGIDTSGEHVAYLRADCAVCRSEGFGTRARIALRCGARDLVATVNVVLSALLEEGEVGLSETAWAALGVLPGQAVELAHADSPHSLAAVRAKLLGARLGAQAAAAIVGDICAGRYADIDTAAFIAACAGRRMDLAEATGLTRAMSAAGQQLHWNRPVVVDKHCVGGLPGNRTTLLVVPIVAACGLLIPKTSSRAITSPAGSADVMETLAPVALDLAMMKAVVEREGGCIAWGGAVSLSPADDRLIRVERPLGLDSEGLLVASVLSKKIAAGASHVLIDIPVGPTAKVRSAQAAARLAARLAGVGAALGLSVATLASDGAQPVGRGIGPALEARDVLAVLQGDPAAPADLRQRALLLAAMVLEMGGKAGPGQGLALAESVLAGGAAWRKFQAICAAQGGMRTPPQARYTEVLAAAHGGRVLAIDNGRVAQLAKLAGAPAAPAAGLELHVRLGSAVDAGQALLTVHAESPGELAYAIAYAQSQAQLVRIGRPGSPGAGRSARI</sequence>
<dbReference type="SUPFAM" id="SSF54680">
    <property type="entry name" value="Pyrimidine nucleoside phosphorylase C-terminal domain"/>
    <property type="match status" value="1"/>
</dbReference>
<dbReference type="GO" id="GO:0006206">
    <property type="term" value="P:pyrimidine nucleobase metabolic process"/>
    <property type="evidence" value="ECO:0007669"/>
    <property type="project" value="InterPro"/>
</dbReference>
<dbReference type="PANTHER" id="PTHR10515:SF0">
    <property type="entry name" value="THYMIDINE PHOSPHORYLASE"/>
    <property type="match status" value="1"/>
</dbReference>
<dbReference type="OrthoDB" id="341217at2"/>
<dbReference type="EC" id="2.4.2.4" evidence="4"/>
<name>A0A430HFS5_9BURK</name>
<dbReference type="AlphaFoldDB" id="A0A430HFS5"/>
<reference evidence="6 7" key="1">
    <citation type="submission" date="2018-12" db="EMBL/GenBank/DDBJ databases">
        <authorList>
            <person name="Yang E."/>
        </authorList>
    </citation>
    <scope>NUCLEOTIDE SEQUENCE [LARGE SCALE GENOMIC DNA]</scope>
    <source>
        <strain evidence="6 7">SOD</strain>
    </source>
</reference>
<dbReference type="Pfam" id="PF07831">
    <property type="entry name" value="PYNP_C"/>
    <property type="match status" value="1"/>
</dbReference>
<dbReference type="GO" id="GO:0004645">
    <property type="term" value="F:1,4-alpha-oligoglucan phosphorylase activity"/>
    <property type="evidence" value="ECO:0007669"/>
    <property type="project" value="InterPro"/>
</dbReference>
<dbReference type="GO" id="GO:0006213">
    <property type="term" value="P:pyrimidine nucleoside metabolic process"/>
    <property type="evidence" value="ECO:0007669"/>
    <property type="project" value="InterPro"/>
</dbReference>
<dbReference type="InterPro" id="IPR017459">
    <property type="entry name" value="Glycosyl_Trfase_fam3_N_dom"/>
</dbReference>
<dbReference type="NCBIfam" id="NF003338">
    <property type="entry name" value="PRK04350.1"/>
    <property type="match status" value="1"/>
</dbReference>
<evidence type="ECO:0000256" key="2">
    <source>
        <dbReference type="ARBA" id="ARBA00022679"/>
    </source>
</evidence>
<keyword evidence="2 4" id="KW-0808">Transferase</keyword>
<dbReference type="InterPro" id="IPR036566">
    <property type="entry name" value="PYNP-like_C_sf"/>
</dbReference>
<evidence type="ECO:0000259" key="5">
    <source>
        <dbReference type="SMART" id="SM00941"/>
    </source>
</evidence>
<dbReference type="GO" id="GO:0005829">
    <property type="term" value="C:cytosol"/>
    <property type="evidence" value="ECO:0007669"/>
    <property type="project" value="TreeGrafter"/>
</dbReference>
<evidence type="ECO:0000313" key="7">
    <source>
        <dbReference type="Proteomes" id="UP000278085"/>
    </source>
</evidence>
<evidence type="ECO:0000256" key="1">
    <source>
        <dbReference type="ARBA" id="ARBA00022676"/>
    </source>
</evidence>